<sequence>MTSESTEGTDFGAAAAEPFNLLVSLSTGHVAEVQGAFNPGSPVNLAPPTGRPEQSFTAEPVASGSAVNRIRLRNTNLVLEVAGSGVGAQLRLGTWANAGNQRFTLEAAGAYRLLRPASDGTLVVEIPPGKPTAGTLAPLRLGAFNLGAKDHQKWVTNFGLQPDWRYCEKCSILHFGLAQATSRCPKDNGTHSVSHSGRYALSNNNPEVTGWDTGWRFCDKCKGMYSLGSLGVCPVDHADHSHAQSGTYILPSNMPPAKVQTEWTFCISCTGLWFYLDKTASVCPKNGGPHIQAQESFSMFQV</sequence>
<accession>A0ABW1CHG5</accession>
<name>A0ABW1CHG5_9ACTN</name>
<dbReference type="InterPro" id="IPR035992">
    <property type="entry name" value="Ricin_B-like_lectins"/>
</dbReference>
<proteinExistence type="predicted"/>
<reference evidence="3" key="1">
    <citation type="journal article" date="2019" name="Int. J. Syst. Evol. Microbiol.">
        <title>The Global Catalogue of Microorganisms (GCM) 10K type strain sequencing project: providing services to taxonomists for standard genome sequencing and annotation.</title>
        <authorList>
            <consortium name="The Broad Institute Genomics Platform"/>
            <consortium name="The Broad Institute Genome Sequencing Center for Infectious Disease"/>
            <person name="Wu L."/>
            <person name="Ma J."/>
        </authorList>
    </citation>
    <scope>NUCLEOTIDE SEQUENCE [LARGE SCALE GENOMIC DNA]</scope>
    <source>
        <strain evidence="3">CCUG 53903</strain>
    </source>
</reference>
<dbReference type="Proteomes" id="UP001596058">
    <property type="component" value="Unassembled WGS sequence"/>
</dbReference>
<evidence type="ECO:0000313" key="2">
    <source>
        <dbReference type="EMBL" id="MFC5824325.1"/>
    </source>
</evidence>
<organism evidence="2 3">
    <name type="scientific">Nonomuraea insulae</name>
    <dbReference type="NCBI Taxonomy" id="1616787"/>
    <lineage>
        <taxon>Bacteria</taxon>
        <taxon>Bacillati</taxon>
        <taxon>Actinomycetota</taxon>
        <taxon>Actinomycetes</taxon>
        <taxon>Streptosporangiales</taxon>
        <taxon>Streptosporangiaceae</taxon>
        <taxon>Nonomuraea</taxon>
    </lineage>
</organism>
<dbReference type="CDD" id="cd00161">
    <property type="entry name" value="beta-trefoil_Ricin-like"/>
    <property type="match status" value="1"/>
</dbReference>
<dbReference type="SUPFAM" id="SSF50370">
    <property type="entry name" value="Ricin B-like lectins"/>
    <property type="match status" value="1"/>
</dbReference>
<protein>
    <submittedName>
        <fullName evidence="2">RICIN domain-containing protein</fullName>
    </submittedName>
</protein>
<feature type="region of interest" description="Disordered" evidence="1">
    <location>
        <begin position="41"/>
        <end position="60"/>
    </location>
</feature>
<evidence type="ECO:0000313" key="3">
    <source>
        <dbReference type="Proteomes" id="UP001596058"/>
    </source>
</evidence>
<dbReference type="EMBL" id="JBHSPA010000014">
    <property type="protein sequence ID" value="MFC5824325.1"/>
    <property type="molecule type" value="Genomic_DNA"/>
</dbReference>
<evidence type="ECO:0000256" key="1">
    <source>
        <dbReference type="SAM" id="MobiDB-lite"/>
    </source>
</evidence>
<keyword evidence="3" id="KW-1185">Reference proteome</keyword>
<gene>
    <name evidence="2" type="ORF">ACFPZ3_10740</name>
</gene>
<comment type="caution">
    <text evidence="2">The sequence shown here is derived from an EMBL/GenBank/DDBJ whole genome shotgun (WGS) entry which is preliminary data.</text>
</comment>
<dbReference type="RefSeq" id="WP_379513850.1">
    <property type="nucleotide sequence ID" value="NZ_JBHSPA010000014.1"/>
</dbReference>
<dbReference type="Gene3D" id="2.80.10.50">
    <property type="match status" value="1"/>
</dbReference>